<gene>
    <name evidence="1" type="ORF">GGR06_003139</name>
</gene>
<proteinExistence type="predicted"/>
<evidence type="ECO:0000313" key="2">
    <source>
        <dbReference type="Proteomes" id="UP000560658"/>
    </source>
</evidence>
<sequence>MPPLYIYTEMVAEFDSQERRQQEANYKLKKDCLADNYKYDI</sequence>
<evidence type="ECO:0000313" key="1">
    <source>
        <dbReference type="EMBL" id="MBB4045327.1"/>
    </source>
</evidence>
<reference evidence="1" key="1">
    <citation type="submission" date="2020-08" db="EMBL/GenBank/DDBJ databases">
        <title>Genomic Encyclopedia of Type Strains, Phase IV (KMG-IV): sequencing the most valuable type-strain genomes for metagenomic binning, comparative biology and taxonomic classification.</title>
        <authorList>
            <person name="Goeker M."/>
        </authorList>
    </citation>
    <scope>NUCLEOTIDE SEQUENCE [LARGE SCALE GENOMIC DNA]</scope>
    <source>
        <strain evidence="1">DSM 105720</strain>
    </source>
</reference>
<dbReference type="EMBL" id="JACIER010000014">
    <property type="protein sequence ID" value="MBB4045327.1"/>
    <property type="molecule type" value="Genomic_DNA"/>
</dbReference>
<name>A0A840CYW8_9BACE</name>
<dbReference type="Proteomes" id="UP000560658">
    <property type="component" value="Unassembled WGS sequence"/>
</dbReference>
<comment type="caution">
    <text evidence="1">The sequence shown here is derived from an EMBL/GenBank/DDBJ whole genome shotgun (WGS) entry which is preliminary data.</text>
</comment>
<dbReference type="AlphaFoldDB" id="A0A840CYW8"/>
<accession>A0A840CYW8</accession>
<organism evidence="1 2">
    <name type="scientific">Bacteroides reticulotermitis</name>
    <dbReference type="NCBI Taxonomy" id="1133319"/>
    <lineage>
        <taxon>Bacteria</taxon>
        <taxon>Pseudomonadati</taxon>
        <taxon>Bacteroidota</taxon>
        <taxon>Bacteroidia</taxon>
        <taxon>Bacteroidales</taxon>
        <taxon>Bacteroidaceae</taxon>
        <taxon>Bacteroides</taxon>
    </lineage>
</organism>
<protein>
    <submittedName>
        <fullName evidence="1">Uncharacterized protein</fullName>
    </submittedName>
</protein>
<keyword evidence="2" id="KW-1185">Reference proteome</keyword>